<organism evidence="8 9">
    <name type="scientific">Lawsonibacter hominis</name>
    <dbReference type="NCBI Taxonomy" id="2763053"/>
    <lineage>
        <taxon>Bacteria</taxon>
        <taxon>Bacillati</taxon>
        <taxon>Bacillota</taxon>
        <taxon>Clostridia</taxon>
        <taxon>Eubacteriales</taxon>
        <taxon>Oscillospiraceae</taxon>
        <taxon>Lawsonibacter</taxon>
    </lineage>
</organism>
<dbReference type="SUPFAM" id="SSF75217">
    <property type="entry name" value="alpha/beta knot"/>
    <property type="match status" value="1"/>
</dbReference>
<keyword evidence="5 7" id="KW-0949">S-adenosyl-L-methionine</keyword>
<feature type="binding site" evidence="7">
    <location>
        <position position="109"/>
    </location>
    <ligand>
        <name>S-adenosyl-L-methionine</name>
        <dbReference type="ChEBI" id="CHEBI:59789"/>
    </ligand>
</feature>
<dbReference type="EMBL" id="JACOPP010000013">
    <property type="protein sequence ID" value="MBC5734112.1"/>
    <property type="molecule type" value="Genomic_DNA"/>
</dbReference>
<dbReference type="GO" id="GO:0070038">
    <property type="term" value="F:rRNA (pseudouridine-N3-)-methyltransferase activity"/>
    <property type="evidence" value="ECO:0007669"/>
    <property type="project" value="UniProtKB-UniRule"/>
</dbReference>
<feature type="binding site" evidence="7">
    <location>
        <position position="77"/>
    </location>
    <ligand>
        <name>S-adenosyl-L-methionine</name>
        <dbReference type="ChEBI" id="CHEBI:59789"/>
    </ligand>
</feature>
<dbReference type="AlphaFoldDB" id="A0A8J6JF24"/>
<dbReference type="HAMAP" id="MF_00658">
    <property type="entry name" value="23SrRNA_methyltr_H"/>
    <property type="match status" value="1"/>
</dbReference>
<keyword evidence="2 7" id="KW-0698">rRNA processing</keyword>
<keyword evidence="4 7" id="KW-0808">Transferase</keyword>
<comment type="subcellular location">
    <subcellularLocation>
        <location evidence="7">Cytoplasm</location>
    </subcellularLocation>
</comment>
<evidence type="ECO:0000256" key="4">
    <source>
        <dbReference type="ARBA" id="ARBA00022679"/>
    </source>
</evidence>
<evidence type="ECO:0000256" key="1">
    <source>
        <dbReference type="ARBA" id="ARBA00022490"/>
    </source>
</evidence>
<sequence length="160" mass="17908">MLEVHLICVGKLKEKFYTDAVSEYTKRLSAYCRLTMTELPEERLPQNPSQAQIDAALAREAAAIRSRLPASSSVVALCVEGRQRSSEELAALLETWAQNSSKRLVFLIGGSHGLDSALKDSAWVRLSMSPMTFPHHLARVMLLEQLYRGFKINEGSSYHK</sequence>
<gene>
    <name evidence="7 8" type="primary">rlmH</name>
    <name evidence="8" type="ORF">H8S57_10295</name>
</gene>
<dbReference type="NCBIfam" id="NF000985">
    <property type="entry name" value="PRK00103.1-3"/>
    <property type="match status" value="1"/>
</dbReference>
<dbReference type="PANTHER" id="PTHR33603:SF1">
    <property type="entry name" value="RIBOSOMAL RNA LARGE SUBUNIT METHYLTRANSFERASE H"/>
    <property type="match status" value="1"/>
</dbReference>
<dbReference type="Pfam" id="PF02590">
    <property type="entry name" value="SPOUT_MTase"/>
    <property type="match status" value="1"/>
</dbReference>
<name>A0A8J6JF24_9FIRM</name>
<dbReference type="Proteomes" id="UP000661435">
    <property type="component" value="Unassembled WGS sequence"/>
</dbReference>
<protein>
    <recommendedName>
        <fullName evidence="7">Ribosomal RNA large subunit methyltransferase H</fullName>
        <ecNumber evidence="7">2.1.1.177</ecNumber>
    </recommendedName>
    <alternativeName>
        <fullName evidence="7">23S rRNA (pseudouridine1915-N3)-methyltransferase</fullName>
    </alternativeName>
    <alternativeName>
        <fullName evidence="7">23S rRNA m3Psi1915 methyltransferase</fullName>
    </alternativeName>
    <alternativeName>
        <fullName evidence="7">rRNA (pseudouridine-N3-)-methyltransferase RlmH</fullName>
    </alternativeName>
</protein>
<proteinExistence type="inferred from homology"/>
<dbReference type="Gene3D" id="3.40.1280.10">
    <property type="match status" value="1"/>
</dbReference>
<evidence type="ECO:0000256" key="6">
    <source>
        <dbReference type="ARBA" id="ARBA00038303"/>
    </source>
</evidence>
<reference evidence="8" key="1">
    <citation type="submission" date="2020-08" db="EMBL/GenBank/DDBJ databases">
        <title>Genome public.</title>
        <authorList>
            <person name="Liu C."/>
            <person name="Sun Q."/>
        </authorList>
    </citation>
    <scope>NUCLEOTIDE SEQUENCE</scope>
    <source>
        <strain evidence="8">NSJ-51</strain>
    </source>
</reference>
<dbReference type="RefSeq" id="WP_186908000.1">
    <property type="nucleotide sequence ID" value="NZ_JACOPP010000013.1"/>
</dbReference>
<comment type="subunit">
    <text evidence="7">Homodimer.</text>
</comment>
<evidence type="ECO:0000256" key="7">
    <source>
        <dbReference type="HAMAP-Rule" id="MF_00658"/>
    </source>
</evidence>
<dbReference type="PANTHER" id="PTHR33603">
    <property type="entry name" value="METHYLTRANSFERASE"/>
    <property type="match status" value="1"/>
</dbReference>
<dbReference type="InterPro" id="IPR029026">
    <property type="entry name" value="tRNA_m1G_MTases_N"/>
</dbReference>
<evidence type="ECO:0000313" key="9">
    <source>
        <dbReference type="Proteomes" id="UP000661435"/>
    </source>
</evidence>
<comment type="catalytic activity">
    <reaction evidence="7">
        <text>pseudouridine(1915) in 23S rRNA + S-adenosyl-L-methionine = N(3)-methylpseudouridine(1915) in 23S rRNA + S-adenosyl-L-homocysteine + H(+)</text>
        <dbReference type="Rhea" id="RHEA:42752"/>
        <dbReference type="Rhea" id="RHEA-COMP:10221"/>
        <dbReference type="Rhea" id="RHEA-COMP:10222"/>
        <dbReference type="ChEBI" id="CHEBI:15378"/>
        <dbReference type="ChEBI" id="CHEBI:57856"/>
        <dbReference type="ChEBI" id="CHEBI:59789"/>
        <dbReference type="ChEBI" id="CHEBI:65314"/>
        <dbReference type="ChEBI" id="CHEBI:74486"/>
        <dbReference type="EC" id="2.1.1.177"/>
    </reaction>
</comment>
<evidence type="ECO:0000256" key="3">
    <source>
        <dbReference type="ARBA" id="ARBA00022603"/>
    </source>
</evidence>
<dbReference type="InterPro" id="IPR003742">
    <property type="entry name" value="RlmH-like"/>
</dbReference>
<dbReference type="CDD" id="cd18081">
    <property type="entry name" value="RlmH-like"/>
    <property type="match status" value="1"/>
</dbReference>
<evidence type="ECO:0000313" key="8">
    <source>
        <dbReference type="EMBL" id="MBC5734112.1"/>
    </source>
</evidence>
<keyword evidence="3 7" id="KW-0489">Methyltransferase</keyword>
<evidence type="ECO:0000256" key="2">
    <source>
        <dbReference type="ARBA" id="ARBA00022552"/>
    </source>
</evidence>
<dbReference type="EC" id="2.1.1.177" evidence="7"/>
<dbReference type="InterPro" id="IPR029028">
    <property type="entry name" value="Alpha/beta_knot_MTases"/>
</dbReference>
<comment type="caution">
    <text evidence="8">The sequence shown here is derived from an EMBL/GenBank/DDBJ whole genome shotgun (WGS) entry which is preliminary data.</text>
</comment>
<accession>A0A8J6JF24</accession>
<dbReference type="PIRSF" id="PIRSF004505">
    <property type="entry name" value="MT_bac"/>
    <property type="match status" value="1"/>
</dbReference>
<keyword evidence="9" id="KW-1185">Reference proteome</keyword>
<dbReference type="GO" id="GO:0005737">
    <property type="term" value="C:cytoplasm"/>
    <property type="evidence" value="ECO:0007669"/>
    <property type="project" value="UniProtKB-SubCell"/>
</dbReference>
<comment type="function">
    <text evidence="7">Specifically methylates the pseudouridine at position 1915 (m3Psi1915) in 23S rRNA.</text>
</comment>
<evidence type="ECO:0000256" key="5">
    <source>
        <dbReference type="ARBA" id="ARBA00022691"/>
    </source>
</evidence>
<comment type="similarity">
    <text evidence="6 7">Belongs to the RNA methyltransferase RlmH family.</text>
</comment>
<keyword evidence="1 7" id="KW-0963">Cytoplasm</keyword>
<feature type="binding site" evidence="7">
    <location>
        <begin position="128"/>
        <end position="133"/>
    </location>
    <ligand>
        <name>S-adenosyl-L-methionine</name>
        <dbReference type="ChEBI" id="CHEBI:59789"/>
    </ligand>
</feature>